<dbReference type="PANTHER" id="PTHR12526:SF510">
    <property type="entry name" value="D-INOSITOL 3-PHOSPHATE GLYCOSYLTRANSFERASE"/>
    <property type="match status" value="1"/>
</dbReference>
<dbReference type="PANTHER" id="PTHR12526">
    <property type="entry name" value="GLYCOSYLTRANSFERASE"/>
    <property type="match status" value="1"/>
</dbReference>
<evidence type="ECO:0000256" key="1">
    <source>
        <dbReference type="ARBA" id="ARBA00022676"/>
    </source>
</evidence>
<dbReference type="AlphaFoldDB" id="A0A0W8F023"/>
<dbReference type="Gene3D" id="3.40.50.2000">
    <property type="entry name" value="Glycogen Phosphorylase B"/>
    <property type="match status" value="2"/>
</dbReference>
<accession>A0A0W8F023</accession>
<organism evidence="3">
    <name type="scientific">hydrocarbon metagenome</name>
    <dbReference type="NCBI Taxonomy" id="938273"/>
    <lineage>
        <taxon>unclassified sequences</taxon>
        <taxon>metagenomes</taxon>
        <taxon>ecological metagenomes</taxon>
    </lineage>
</organism>
<sequence length="370" mass="41937">MKILAVEEHLLNPRGGGELSFRTLLTELSRNHVLCAVGKRVSDPFQANFPVLGFSVFEIPRTHMLNKYLVFRQVEHQVAKYIERISPDILITQQDFAAPSVKVACRAGIPSIVFMRNYEHFCLCSDPARECSRHCSACYGYGKYNPYRYCVDAVFAYEKHWLAQASLLVSNSTYMKHIVEDWLGIDSAVVYPFIRTLPIMPHKPEYITFINPKKHKGVEIVLRLAELLPDRAFMVVGHAPDSRELRVLPNITCVPWVDEISGIYSRTRILLVPSRWPEPFGRVCAEAAQFGIPCIASRAGGIPEAVGDGGILINARDDPDDWLRAIETLDSEAVYQELSRNARHHAENFTLGRIIESFQSQVRERLGIQL</sequence>
<reference evidence="3" key="1">
    <citation type="journal article" date="2015" name="Proc. Natl. Acad. Sci. U.S.A.">
        <title>Networks of energetic and metabolic interactions define dynamics in microbial communities.</title>
        <authorList>
            <person name="Embree M."/>
            <person name="Liu J.K."/>
            <person name="Al-Bassam M.M."/>
            <person name="Zengler K."/>
        </authorList>
    </citation>
    <scope>NUCLEOTIDE SEQUENCE</scope>
</reference>
<protein>
    <submittedName>
        <fullName evidence="3">Glycosyltransferase</fullName>
    </submittedName>
</protein>
<comment type="caution">
    <text evidence="3">The sequence shown here is derived from an EMBL/GenBank/DDBJ whole genome shotgun (WGS) entry which is preliminary data.</text>
</comment>
<dbReference type="SUPFAM" id="SSF53756">
    <property type="entry name" value="UDP-Glycosyltransferase/glycogen phosphorylase"/>
    <property type="match status" value="1"/>
</dbReference>
<keyword evidence="2 3" id="KW-0808">Transferase</keyword>
<keyword evidence="1" id="KW-0328">Glycosyltransferase</keyword>
<evidence type="ECO:0000313" key="3">
    <source>
        <dbReference type="EMBL" id="KUG14250.1"/>
    </source>
</evidence>
<evidence type="ECO:0000256" key="2">
    <source>
        <dbReference type="ARBA" id="ARBA00022679"/>
    </source>
</evidence>
<gene>
    <name evidence="3" type="ORF">ASZ90_016110</name>
</gene>
<name>A0A0W8F023_9ZZZZ</name>
<dbReference type="Pfam" id="PF13692">
    <property type="entry name" value="Glyco_trans_1_4"/>
    <property type="match status" value="1"/>
</dbReference>
<proteinExistence type="predicted"/>
<dbReference type="GO" id="GO:0016757">
    <property type="term" value="F:glycosyltransferase activity"/>
    <property type="evidence" value="ECO:0007669"/>
    <property type="project" value="UniProtKB-KW"/>
</dbReference>
<dbReference type="EMBL" id="LNQE01001682">
    <property type="protein sequence ID" value="KUG14250.1"/>
    <property type="molecule type" value="Genomic_DNA"/>
</dbReference>